<dbReference type="AlphaFoldDB" id="A0A9P6L6C6"/>
<reference evidence="2" key="1">
    <citation type="journal article" date="2020" name="Nat. Commun.">
        <title>Large-scale genome sequencing of mycorrhizal fungi provides insights into the early evolution of symbiotic traits.</title>
        <authorList>
            <person name="Miyauchi S."/>
            <person name="Kiss E."/>
            <person name="Kuo A."/>
            <person name="Drula E."/>
            <person name="Kohler A."/>
            <person name="Sanchez-Garcia M."/>
            <person name="Morin E."/>
            <person name="Andreopoulos B."/>
            <person name="Barry K.W."/>
            <person name="Bonito G."/>
            <person name="Buee M."/>
            <person name="Carver A."/>
            <person name="Chen C."/>
            <person name="Cichocki N."/>
            <person name="Clum A."/>
            <person name="Culley D."/>
            <person name="Crous P.W."/>
            <person name="Fauchery L."/>
            <person name="Girlanda M."/>
            <person name="Hayes R.D."/>
            <person name="Keri Z."/>
            <person name="LaButti K."/>
            <person name="Lipzen A."/>
            <person name="Lombard V."/>
            <person name="Magnuson J."/>
            <person name="Maillard F."/>
            <person name="Murat C."/>
            <person name="Nolan M."/>
            <person name="Ohm R.A."/>
            <person name="Pangilinan J."/>
            <person name="Pereira M.F."/>
            <person name="Perotto S."/>
            <person name="Peter M."/>
            <person name="Pfister S."/>
            <person name="Riley R."/>
            <person name="Sitrit Y."/>
            <person name="Stielow J.B."/>
            <person name="Szollosi G."/>
            <person name="Zifcakova L."/>
            <person name="Stursova M."/>
            <person name="Spatafora J.W."/>
            <person name="Tedersoo L."/>
            <person name="Vaario L.M."/>
            <person name="Yamada A."/>
            <person name="Yan M."/>
            <person name="Wang P."/>
            <person name="Xu J."/>
            <person name="Bruns T."/>
            <person name="Baldrian P."/>
            <person name="Vilgalys R."/>
            <person name="Dunand C."/>
            <person name="Henrissat B."/>
            <person name="Grigoriev I.V."/>
            <person name="Hibbett D."/>
            <person name="Nagy L.G."/>
            <person name="Martin F.M."/>
        </authorList>
    </citation>
    <scope>NUCLEOTIDE SEQUENCE</scope>
    <source>
        <strain evidence="2">UH-Tt-Lm1</strain>
    </source>
</reference>
<gene>
    <name evidence="2" type="ORF">BJ322DRAFT_1211533</name>
</gene>
<accession>A0A9P6L6C6</accession>
<dbReference type="EMBL" id="WIUZ02000008">
    <property type="protein sequence ID" value="KAF9784615.1"/>
    <property type="molecule type" value="Genomic_DNA"/>
</dbReference>
<name>A0A9P6L6C6_9AGAM</name>
<keyword evidence="3" id="KW-1185">Reference proteome</keyword>
<proteinExistence type="predicted"/>
<comment type="caution">
    <text evidence="2">The sequence shown here is derived from an EMBL/GenBank/DDBJ whole genome shotgun (WGS) entry which is preliminary data.</text>
</comment>
<feature type="compositionally biased region" description="Low complexity" evidence="1">
    <location>
        <begin position="88"/>
        <end position="106"/>
    </location>
</feature>
<sequence>MCSGRNGLQDMTQADNDLRIPDELQVWSNFVCSPAGRERQGSEKEYSDKLRLAERTLLEVAVTVRLRHAMNRTCSVKNSLQKFSHVASSPSSLTPLSPRPLETLTTAASPSPTFANTGERSRMLDMHLRLSGSRLLDIRLHGVGPRFLQSLPEPYELDLKMTGLPANISPRVRTLVIHQAWICRQCQFPEGSLPELETLSITSNNGLWDGSYPSSGERLEDLFKGGLPRHRRLFVAELTPWPNDDFKNLTLICLYNQSSLEEELPELLHMLRGSRAWRNCSCANMIEAVIRKTLPRTPAQRSLVLASLIAAI</sequence>
<evidence type="ECO:0000256" key="1">
    <source>
        <dbReference type="SAM" id="MobiDB-lite"/>
    </source>
</evidence>
<evidence type="ECO:0000313" key="2">
    <source>
        <dbReference type="EMBL" id="KAF9784615.1"/>
    </source>
</evidence>
<organism evidence="2 3">
    <name type="scientific">Thelephora terrestris</name>
    <dbReference type="NCBI Taxonomy" id="56493"/>
    <lineage>
        <taxon>Eukaryota</taxon>
        <taxon>Fungi</taxon>
        <taxon>Dikarya</taxon>
        <taxon>Basidiomycota</taxon>
        <taxon>Agaricomycotina</taxon>
        <taxon>Agaricomycetes</taxon>
        <taxon>Thelephorales</taxon>
        <taxon>Thelephoraceae</taxon>
        <taxon>Thelephora</taxon>
    </lineage>
</organism>
<dbReference type="Proteomes" id="UP000736335">
    <property type="component" value="Unassembled WGS sequence"/>
</dbReference>
<feature type="region of interest" description="Disordered" evidence="1">
    <location>
        <begin position="87"/>
        <end position="118"/>
    </location>
</feature>
<evidence type="ECO:0000313" key="3">
    <source>
        <dbReference type="Proteomes" id="UP000736335"/>
    </source>
</evidence>
<feature type="compositionally biased region" description="Polar residues" evidence="1">
    <location>
        <begin position="107"/>
        <end position="118"/>
    </location>
</feature>
<protein>
    <submittedName>
        <fullName evidence="2">Uncharacterized protein</fullName>
    </submittedName>
</protein>
<reference evidence="2" key="2">
    <citation type="submission" date="2020-11" db="EMBL/GenBank/DDBJ databases">
        <authorList>
            <consortium name="DOE Joint Genome Institute"/>
            <person name="Kuo A."/>
            <person name="Miyauchi S."/>
            <person name="Kiss E."/>
            <person name="Drula E."/>
            <person name="Kohler A."/>
            <person name="Sanchez-Garcia M."/>
            <person name="Andreopoulos B."/>
            <person name="Barry K.W."/>
            <person name="Bonito G."/>
            <person name="Buee M."/>
            <person name="Carver A."/>
            <person name="Chen C."/>
            <person name="Cichocki N."/>
            <person name="Clum A."/>
            <person name="Culley D."/>
            <person name="Crous P.W."/>
            <person name="Fauchery L."/>
            <person name="Girlanda M."/>
            <person name="Hayes R."/>
            <person name="Keri Z."/>
            <person name="Labutti K."/>
            <person name="Lipzen A."/>
            <person name="Lombard V."/>
            <person name="Magnuson J."/>
            <person name="Maillard F."/>
            <person name="Morin E."/>
            <person name="Murat C."/>
            <person name="Nolan M."/>
            <person name="Ohm R."/>
            <person name="Pangilinan J."/>
            <person name="Pereira M."/>
            <person name="Perotto S."/>
            <person name="Peter M."/>
            <person name="Riley R."/>
            <person name="Sitrit Y."/>
            <person name="Stielow B."/>
            <person name="Szollosi G."/>
            <person name="Zifcakova L."/>
            <person name="Stursova M."/>
            <person name="Spatafora J.W."/>
            <person name="Tedersoo L."/>
            <person name="Vaario L.-M."/>
            <person name="Yamada A."/>
            <person name="Yan M."/>
            <person name="Wang P."/>
            <person name="Xu J."/>
            <person name="Bruns T."/>
            <person name="Baldrian P."/>
            <person name="Vilgalys R."/>
            <person name="Henrissat B."/>
            <person name="Grigoriev I.V."/>
            <person name="Hibbett D."/>
            <person name="Nagy L.G."/>
            <person name="Martin F.M."/>
        </authorList>
    </citation>
    <scope>NUCLEOTIDE SEQUENCE</scope>
    <source>
        <strain evidence="2">UH-Tt-Lm1</strain>
    </source>
</reference>